<dbReference type="EMBL" id="LR797826">
    <property type="protein sequence ID" value="CAB4242193.1"/>
    <property type="molecule type" value="Genomic_DNA"/>
</dbReference>
<protein>
    <submittedName>
        <fullName evidence="1">Gp6 domain containing protein</fullName>
    </submittedName>
</protein>
<dbReference type="Gene3D" id="1.10.3230.30">
    <property type="entry name" value="Phage gp6-like head-tail connector protein"/>
    <property type="match status" value="1"/>
</dbReference>
<accession>A0A6J5TCL2</accession>
<dbReference type="CDD" id="cd08054">
    <property type="entry name" value="gp6"/>
    <property type="match status" value="1"/>
</dbReference>
<sequence length="203" mass="22463">MTDRTPNWSKAEIVSRDTSTQWLTDSEILNQLNLVGDTSQITMLREYDLVVRTYIEEYLGSAVFAQTWTGWYRLDSTAPAPFYLDLPTTPRPVSTAVTINTVKAYTAASGLVTLDSSLYTYDSTGNRVVLNSVPALSDTVANPVVVTFTLAQSPLATNPAVLHAGKMLLTHLYNNRDTHSEKVQNEVPMGFSALLRPYKPLVM</sequence>
<gene>
    <name evidence="1" type="ORF">UFOVP83_22</name>
</gene>
<organism evidence="1">
    <name type="scientific">uncultured Caudovirales phage</name>
    <dbReference type="NCBI Taxonomy" id="2100421"/>
    <lineage>
        <taxon>Viruses</taxon>
        <taxon>Duplodnaviria</taxon>
        <taxon>Heunggongvirae</taxon>
        <taxon>Uroviricota</taxon>
        <taxon>Caudoviricetes</taxon>
        <taxon>Peduoviridae</taxon>
        <taxon>Maltschvirus</taxon>
        <taxon>Maltschvirus maltsch</taxon>
    </lineage>
</organism>
<evidence type="ECO:0000313" key="1">
    <source>
        <dbReference type="EMBL" id="CAB4242193.1"/>
    </source>
</evidence>
<reference evidence="1" key="1">
    <citation type="submission" date="2020-05" db="EMBL/GenBank/DDBJ databases">
        <authorList>
            <person name="Chiriac C."/>
            <person name="Salcher M."/>
            <person name="Ghai R."/>
            <person name="Kavagutti S V."/>
        </authorList>
    </citation>
    <scope>NUCLEOTIDE SEQUENCE</scope>
</reference>
<proteinExistence type="predicted"/>
<name>A0A6J5TCL2_9CAUD</name>